<keyword evidence="19" id="KW-0732">Signal</keyword>
<keyword evidence="7 16" id="KW-0378">Hydrolase</keyword>
<feature type="binding site" evidence="14">
    <location>
        <position position="1411"/>
    </location>
    <ligand>
        <name>Zn(2+)</name>
        <dbReference type="ChEBI" id="CHEBI:29105"/>
        <label>2</label>
    </ligand>
</feature>
<keyword evidence="8 14" id="KW-0862">Zinc</keyword>
<feature type="binding site" evidence="14">
    <location>
        <position position="1415"/>
    </location>
    <ligand>
        <name>Zn(2+)</name>
        <dbReference type="ChEBI" id="CHEBI:29105"/>
        <label>2</label>
    </ligand>
</feature>
<dbReference type="GO" id="GO:0005886">
    <property type="term" value="C:plasma membrane"/>
    <property type="evidence" value="ECO:0007669"/>
    <property type="project" value="UniProtKB-SubCell"/>
</dbReference>
<proteinExistence type="inferred from homology"/>
<feature type="compositionally biased region" description="Polar residues" evidence="17">
    <location>
        <begin position="1515"/>
        <end position="1530"/>
    </location>
</feature>
<evidence type="ECO:0000313" key="20">
    <source>
        <dbReference type="EMBL" id="CRL01810.1"/>
    </source>
</evidence>
<keyword evidence="12" id="KW-0449">Lipoprotein</keyword>
<keyword evidence="6 14" id="KW-0479">Metal-binding</keyword>
<evidence type="ECO:0000256" key="10">
    <source>
        <dbReference type="ARBA" id="ARBA00023136"/>
    </source>
</evidence>
<dbReference type="PROSITE" id="PS00123">
    <property type="entry name" value="ALKALINE_PHOSPHATASE"/>
    <property type="match status" value="3"/>
</dbReference>
<evidence type="ECO:0000256" key="11">
    <source>
        <dbReference type="ARBA" id="ARBA00023180"/>
    </source>
</evidence>
<feature type="chain" id="PRO_5012339697" description="Alkaline phosphatase" evidence="19">
    <location>
        <begin position="18"/>
        <end position="1600"/>
    </location>
</feature>
<dbReference type="STRING" id="568069.A0A1J1IQ07"/>
<comment type="catalytic activity">
    <reaction evidence="16">
        <text>a phosphate monoester + H2O = an alcohol + phosphate</text>
        <dbReference type="Rhea" id="RHEA:15017"/>
        <dbReference type="ChEBI" id="CHEBI:15377"/>
        <dbReference type="ChEBI" id="CHEBI:30879"/>
        <dbReference type="ChEBI" id="CHEBI:43474"/>
        <dbReference type="ChEBI" id="CHEBI:67140"/>
        <dbReference type="EC" id="3.1.3.1"/>
    </reaction>
</comment>
<feature type="signal peptide" evidence="19">
    <location>
        <begin position="1"/>
        <end position="17"/>
    </location>
</feature>
<feature type="binding site" evidence="14">
    <location>
        <position position="1245"/>
    </location>
    <ligand>
        <name>Mg(2+)</name>
        <dbReference type="ChEBI" id="CHEBI:18420"/>
    </ligand>
</feature>
<evidence type="ECO:0000256" key="9">
    <source>
        <dbReference type="ARBA" id="ARBA00022842"/>
    </source>
</evidence>
<dbReference type="GO" id="GO:0046872">
    <property type="term" value="F:metal ion binding"/>
    <property type="evidence" value="ECO:0007669"/>
    <property type="project" value="UniProtKB-KW"/>
</dbReference>
<reference evidence="20 21" key="1">
    <citation type="submission" date="2015-04" db="EMBL/GenBank/DDBJ databases">
        <authorList>
            <person name="Syromyatnikov M.Y."/>
            <person name="Popov V.N."/>
        </authorList>
    </citation>
    <scope>NUCLEOTIDE SEQUENCE [LARGE SCALE GENOMIC DNA]</scope>
</reference>
<feature type="active site" description="Phosphoserine intermediate" evidence="13">
    <location>
        <position position="1182"/>
    </location>
</feature>
<keyword evidence="11" id="KW-0325">Glycoprotein</keyword>
<dbReference type="GO" id="GO:0098552">
    <property type="term" value="C:side of membrane"/>
    <property type="evidence" value="ECO:0007669"/>
    <property type="project" value="UniProtKB-KW"/>
</dbReference>
<dbReference type="InterPro" id="IPR001952">
    <property type="entry name" value="Alkaline_phosphatase"/>
</dbReference>
<gene>
    <name evidence="20" type="ORF">CLUMA_CG015026</name>
</gene>
<evidence type="ECO:0000256" key="13">
    <source>
        <dbReference type="PIRSR" id="PIRSR601952-1"/>
    </source>
</evidence>
<evidence type="ECO:0000256" key="6">
    <source>
        <dbReference type="ARBA" id="ARBA00022723"/>
    </source>
</evidence>
<feature type="binding site" evidence="14">
    <location>
        <position position="1406"/>
    </location>
    <ligand>
        <name>Mg(2+)</name>
        <dbReference type="ChEBI" id="CHEBI:18420"/>
    </ligand>
</feature>
<evidence type="ECO:0000256" key="8">
    <source>
        <dbReference type="ARBA" id="ARBA00022833"/>
    </source>
</evidence>
<feature type="binding site" evidence="14">
    <location>
        <position position="1452"/>
    </location>
    <ligand>
        <name>Zn(2+)</name>
        <dbReference type="ChEBI" id="CHEBI:29105"/>
        <label>2</label>
    </ligand>
</feature>
<dbReference type="EC" id="3.1.3.1" evidence="3 16"/>
<dbReference type="PANTHER" id="PTHR11596">
    <property type="entry name" value="ALKALINE PHOSPHATASE"/>
    <property type="match status" value="1"/>
</dbReference>
<evidence type="ECO:0000256" key="4">
    <source>
        <dbReference type="ARBA" id="ARBA00022475"/>
    </source>
</evidence>
<evidence type="ECO:0000256" key="15">
    <source>
        <dbReference type="RuleBase" id="RU003946"/>
    </source>
</evidence>
<keyword evidence="9 14" id="KW-0460">Magnesium</keyword>
<keyword evidence="21" id="KW-1185">Reference proteome</keyword>
<protein>
    <recommendedName>
        <fullName evidence="3 16">Alkaline phosphatase</fullName>
        <ecNumber evidence="3 16">3.1.3.1</ecNumber>
    </recommendedName>
</protein>
<dbReference type="Pfam" id="PF00245">
    <property type="entry name" value="Alk_phosphatase"/>
    <property type="match status" value="3"/>
</dbReference>
<evidence type="ECO:0000256" key="7">
    <source>
        <dbReference type="ARBA" id="ARBA00022801"/>
    </source>
</evidence>
<comment type="subcellular location">
    <subcellularLocation>
        <location evidence="1">Cell membrane</location>
        <topology evidence="1">Lipid-anchor</topology>
        <topology evidence="1">GPI-anchor</topology>
    </subcellularLocation>
</comment>
<dbReference type="SMART" id="SM00098">
    <property type="entry name" value="alkPPc"/>
    <property type="match status" value="3"/>
</dbReference>
<name>A0A1J1IQ07_9DIPT</name>
<dbReference type="FunFam" id="3.40.720.10:FF:000008">
    <property type="entry name" value="Alkaline phosphatase"/>
    <property type="match status" value="3"/>
</dbReference>
<feature type="region of interest" description="Disordered" evidence="17">
    <location>
        <begin position="1513"/>
        <end position="1534"/>
    </location>
</feature>
<feature type="binding site" evidence="14">
    <location>
        <position position="1530"/>
    </location>
    <ligand>
        <name>Zn(2+)</name>
        <dbReference type="ChEBI" id="CHEBI:29105"/>
        <label>2</label>
    </ligand>
</feature>
<feature type="transmembrane region" description="Helical" evidence="18">
    <location>
        <begin position="1581"/>
        <end position="1598"/>
    </location>
</feature>
<evidence type="ECO:0000256" key="16">
    <source>
        <dbReference type="RuleBase" id="RU003947"/>
    </source>
</evidence>
<feature type="binding site" evidence="14">
    <location>
        <position position="1243"/>
    </location>
    <ligand>
        <name>Mg(2+)</name>
        <dbReference type="ChEBI" id="CHEBI:18420"/>
    </ligand>
</feature>
<dbReference type="CDD" id="cd16012">
    <property type="entry name" value="ALP"/>
    <property type="match status" value="3"/>
</dbReference>
<comment type="cofactor">
    <cofactor evidence="14">
        <name>Mg(2+)</name>
        <dbReference type="ChEBI" id="CHEBI:18420"/>
    </cofactor>
    <text evidence="14">Binds 1 Mg(2+) ion.</text>
</comment>
<accession>A0A1J1IQ07</accession>
<dbReference type="Proteomes" id="UP000183832">
    <property type="component" value="Unassembled WGS sequence"/>
</dbReference>
<evidence type="ECO:0000256" key="19">
    <source>
        <dbReference type="SAM" id="SignalP"/>
    </source>
</evidence>
<evidence type="ECO:0000256" key="12">
    <source>
        <dbReference type="ARBA" id="ARBA00023288"/>
    </source>
</evidence>
<dbReference type="OrthoDB" id="5818554at2759"/>
<organism evidence="20 21">
    <name type="scientific">Clunio marinus</name>
    <dbReference type="NCBI Taxonomy" id="568069"/>
    <lineage>
        <taxon>Eukaryota</taxon>
        <taxon>Metazoa</taxon>
        <taxon>Ecdysozoa</taxon>
        <taxon>Arthropoda</taxon>
        <taxon>Hexapoda</taxon>
        <taxon>Insecta</taxon>
        <taxon>Pterygota</taxon>
        <taxon>Neoptera</taxon>
        <taxon>Endopterygota</taxon>
        <taxon>Diptera</taxon>
        <taxon>Nematocera</taxon>
        <taxon>Chironomoidea</taxon>
        <taxon>Chironomidae</taxon>
        <taxon>Clunio</taxon>
    </lineage>
</organism>
<evidence type="ECO:0000256" key="17">
    <source>
        <dbReference type="SAM" id="MobiDB-lite"/>
    </source>
</evidence>
<feature type="binding site" evidence="14">
    <location>
        <position position="1453"/>
    </location>
    <ligand>
        <name>Zn(2+)</name>
        <dbReference type="ChEBI" id="CHEBI:29105"/>
        <label>2</label>
    </ligand>
</feature>
<dbReference type="InterPro" id="IPR018299">
    <property type="entry name" value="Alkaline_phosphatase_AS"/>
</dbReference>
<feature type="binding site" evidence="14">
    <location>
        <position position="1138"/>
    </location>
    <ligand>
        <name>Zn(2+)</name>
        <dbReference type="ChEBI" id="CHEBI:29105"/>
        <label>2</label>
    </ligand>
</feature>
<dbReference type="SUPFAM" id="SSF53649">
    <property type="entry name" value="Alkaline phosphatase-like"/>
    <property type="match status" value="3"/>
</dbReference>
<evidence type="ECO:0000256" key="3">
    <source>
        <dbReference type="ARBA" id="ARBA00012647"/>
    </source>
</evidence>
<dbReference type="Gene3D" id="3.40.720.10">
    <property type="entry name" value="Alkaline Phosphatase, subunit A"/>
    <property type="match status" value="3"/>
</dbReference>
<sequence length="1600" mass="179588">MKLKHFAILFFVSVSFATPHKYRYVESEYLEDMLDDHMHPDHDSHTGKLFSSSRSAKMNEDEKTSEYWLNQAKDHLEMKLKEIHNTGKAKNVILFIGDGMSHPTITAARIQMGDESMKLSFEDLPHTASIKTYCVDVQVSDSACTATAFLSGVKTNDALIGLNGRAIRKSCEDGNDDSKKVESFATWAMNAGKDAGFVTTTRVTHATPSAMYAHITDRDWENNIDLEIAGCDSDLLDDIGEQLVHNEAAQRLKVMMGGGSMNLIDRSFSEHGSFGNRTDGKNLIDEWRAMDPSRTFVNNRRELMDLKPEDVKKLLGVFNGGHIEYNLDIQEENQQEIYPSLTDMTLKAIDILNENENGYFLFVEGGRIDHAHHQNQARYAVDETIEFSKAVEATLAKVNLEDTLVVVSADHGHVMTIAGYADRGNDIFGVAGIGDDDVPYMTLSYANGLGYTQHFKDGKRVDVNTMSEQWKQNNFRFPSTLPVNFESHGGEDVGLWAIGPWSHLFQGTMEQHVIPHIMGYASCVGNGMTMCDEECLIKTFMSFVIITICWLSTVHTIDEYHHKRILNNAPRTFSFKDEKERQPEYWMEHGQLFLKELLNRQENTNKAKNVIFFLGDGMSFATIAATRVYMGGEEIELSFEKFPYTGFSKTYCIDAQVADSGCTATAYLSGVKTNYEVIGLNGRATPRNCTAHTDEESYVDSIVRWAQKSCKSTGIVTNTRITHASPSVTYAHMGHREWESDINMERDNCDSKEHMDIAEQLVYNIEGRNLKVILGGGRENFRNETELDEENQIGNRRDGRNLIEEWKTERNKDGVATYVYDKNGLRNVDISKTDYLLGLFEHGHMRYNLDVINRNLEHQEPTLTDMTSTAIKMLQKEENGYFLFVEGGMIDQAHHDGYSRLSLDETKEFSRAVDVARHMTDTSDTLIVVTSDHSHVFTYNGYPPRGNDVFGMADISDVDDIPFMTLSYANGPGFEITHDEEGNRINPETYDTTDPFFQYPSLVLRERDTHGGEDVGVWASGPMAHLFKGHYEQSEIPVIMARILEVGPYAVDEKCAACMVKVNSSTMKVFLFVLLVVSTCSGKDEIHSKAVASAPPVINVMEGSSEFWRNKAQHFITMKLDSKINMNKAKNVILFLGDGMSFSSVAATRMYLGGEETELSFEKFPHFGMAKTYCVNAQVGDSACTATAFLSGVKTNYNSIGVNANVVTRQCLIYKEDHVDSIFNWAQKSNMATGIVTSTRVTHATPAAAYSHVPHRDWEHNAAITSACREYENVTDIAHQLIHDEVGKNVKVILGCGRRSFINTTTVDEEGRPGLRSDARNLIDEWLEERNKNGKAKYVGHRQELNEVDSDNTDYLLGLFEDTHCRYQIDVDNNGLQYQEPSLSDMTAKAISMLQKHKEGFLLLVEGGRIDHAHHDNKPHLALGETAEFSKAIDIARHMTNEEDTLIVVTSDHSHPMAYNGYPQRGKDILGIAGISDVDFLPYETLTYGNGPGYQTVLSDSVSRIDLTTIDMKNPQRQASSNVPRSSSTHTGEDVGIYSSGPWSHLFAGNYEQNNIPILLAYASKIGPYQELTRTSTANRLSISIILITFVVLLKYLYTF</sequence>
<evidence type="ECO:0000313" key="21">
    <source>
        <dbReference type="Proteomes" id="UP000183832"/>
    </source>
</evidence>
<evidence type="ECO:0000256" key="1">
    <source>
        <dbReference type="ARBA" id="ARBA00004609"/>
    </source>
</evidence>
<keyword evidence="5" id="KW-0336">GPI-anchor</keyword>
<keyword evidence="18" id="KW-1133">Transmembrane helix</keyword>
<keyword evidence="18" id="KW-0812">Transmembrane</keyword>
<comment type="cofactor">
    <cofactor evidence="14">
        <name>Zn(2+)</name>
        <dbReference type="ChEBI" id="CHEBI:29105"/>
    </cofactor>
    <text evidence="14">Binds 2 Zn(2+) ions.</text>
</comment>
<dbReference type="InterPro" id="IPR017850">
    <property type="entry name" value="Alkaline_phosphatase_core_sf"/>
</dbReference>
<dbReference type="GO" id="GO:0004035">
    <property type="term" value="F:alkaline phosphatase activity"/>
    <property type="evidence" value="ECO:0007669"/>
    <property type="project" value="UniProtKB-EC"/>
</dbReference>
<keyword evidence="4" id="KW-1003">Cell membrane</keyword>
<evidence type="ECO:0000256" key="2">
    <source>
        <dbReference type="ARBA" id="ARBA00005984"/>
    </source>
</evidence>
<keyword evidence="10 18" id="KW-0472">Membrane</keyword>
<evidence type="ECO:0000256" key="5">
    <source>
        <dbReference type="ARBA" id="ARBA00022622"/>
    </source>
</evidence>
<dbReference type="PANTHER" id="PTHR11596:SF85">
    <property type="entry name" value="ALKALINE PHOSPHATASE-RELATED"/>
    <property type="match status" value="1"/>
</dbReference>
<evidence type="ECO:0000256" key="14">
    <source>
        <dbReference type="PIRSR" id="PIRSR601952-2"/>
    </source>
</evidence>
<dbReference type="EMBL" id="CVRI01000056">
    <property type="protein sequence ID" value="CRL01810.1"/>
    <property type="molecule type" value="Genomic_DNA"/>
</dbReference>
<evidence type="ECO:0000256" key="18">
    <source>
        <dbReference type="SAM" id="Phobius"/>
    </source>
</evidence>
<comment type="similarity">
    <text evidence="2 15">Belongs to the alkaline phosphatase family.</text>
</comment>
<dbReference type="PRINTS" id="PR00113">
    <property type="entry name" value="ALKPHPHTASE"/>
</dbReference>
<feature type="binding site" evidence="14">
    <location>
        <position position="1138"/>
    </location>
    <ligand>
        <name>Mg(2+)</name>
        <dbReference type="ChEBI" id="CHEBI:18420"/>
    </ligand>
</feature>